<dbReference type="GO" id="GO:0062192">
    <property type="term" value="F:L-rhamnose mutarotase activity"/>
    <property type="evidence" value="ECO:0007669"/>
    <property type="project" value="UniProtKB-EC"/>
</dbReference>
<dbReference type="EC" id="5.1.3.32" evidence="1"/>
<dbReference type="EMBL" id="JBHRVU010000005">
    <property type="protein sequence ID" value="MFC3443432.1"/>
    <property type="molecule type" value="Genomic_DNA"/>
</dbReference>
<dbReference type="PANTHER" id="PTHR43239">
    <property type="entry name" value="UPF0734 PROTEIN DDB_G0273871/DDB_G0273177"/>
    <property type="match status" value="1"/>
</dbReference>
<protein>
    <submittedName>
        <fullName evidence="1">L-rhamnose mutarotase</fullName>
        <ecNumber evidence="1">5.1.3.32</ecNumber>
    </submittedName>
</protein>
<comment type="caution">
    <text evidence="1">The sequence shown here is derived from an EMBL/GenBank/DDBJ whole genome shotgun (WGS) entry which is preliminary data.</text>
</comment>
<keyword evidence="2" id="KW-1185">Reference proteome</keyword>
<evidence type="ECO:0000313" key="1">
    <source>
        <dbReference type="EMBL" id="MFC3443432.1"/>
    </source>
</evidence>
<dbReference type="Gene3D" id="3.30.70.100">
    <property type="match status" value="1"/>
</dbReference>
<dbReference type="Proteomes" id="UP001595681">
    <property type="component" value="Unassembled WGS sequence"/>
</dbReference>
<dbReference type="InterPro" id="IPR011008">
    <property type="entry name" value="Dimeric_a/b-barrel"/>
</dbReference>
<gene>
    <name evidence="1" type="ORF">ACFOKF_19950</name>
</gene>
<dbReference type="RefSeq" id="WP_380798175.1">
    <property type="nucleotide sequence ID" value="NZ_JBHRVU010000005.1"/>
</dbReference>
<sequence length="123" mass="13901">MGEIVRRCFAVDLVDDPDMIACYREWHRPGGPPQAVTAAIRADGVLDLQIWQVGDRMVMIMEQDMALAPDAATKAARDAANPQVAAWDGLMRTFQRPLPFAQDVTWVEMESIYYLSEQPYDIK</sequence>
<dbReference type="SUPFAM" id="SSF54909">
    <property type="entry name" value="Dimeric alpha+beta barrel"/>
    <property type="match status" value="1"/>
</dbReference>
<dbReference type="Pfam" id="PF05336">
    <property type="entry name" value="rhaM"/>
    <property type="match status" value="1"/>
</dbReference>
<proteinExistence type="predicted"/>
<evidence type="ECO:0000313" key="2">
    <source>
        <dbReference type="Proteomes" id="UP001595681"/>
    </source>
</evidence>
<dbReference type="PANTHER" id="PTHR43239:SF1">
    <property type="entry name" value="UPF0734 PROTEIN DDB_G0273871_DDB_G0273177"/>
    <property type="match status" value="1"/>
</dbReference>
<accession>A0ABV7NM74</accession>
<name>A0ABV7NM74_9SPHN</name>
<dbReference type="InterPro" id="IPR008000">
    <property type="entry name" value="Rham/fucose_mutarotase"/>
</dbReference>
<dbReference type="InterPro" id="IPR052996">
    <property type="entry name" value="Carb_Metab_Mutarotase"/>
</dbReference>
<keyword evidence="1" id="KW-0413">Isomerase</keyword>
<reference evidence="2" key="1">
    <citation type="journal article" date="2019" name="Int. J. Syst. Evol. Microbiol.">
        <title>The Global Catalogue of Microorganisms (GCM) 10K type strain sequencing project: providing services to taxonomists for standard genome sequencing and annotation.</title>
        <authorList>
            <consortium name="The Broad Institute Genomics Platform"/>
            <consortium name="The Broad Institute Genome Sequencing Center for Infectious Disease"/>
            <person name="Wu L."/>
            <person name="Ma J."/>
        </authorList>
    </citation>
    <scope>NUCLEOTIDE SEQUENCE [LARGE SCALE GENOMIC DNA]</scope>
    <source>
        <strain evidence="2">CCM 7491</strain>
    </source>
</reference>
<organism evidence="1 2">
    <name type="scientific">Sphingobium rhizovicinum</name>
    <dbReference type="NCBI Taxonomy" id="432308"/>
    <lineage>
        <taxon>Bacteria</taxon>
        <taxon>Pseudomonadati</taxon>
        <taxon>Pseudomonadota</taxon>
        <taxon>Alphaproteobacteria</taxon>
        <taxon>Sphingomonadales</taxon>
        <taxon>Sphingomonadaceae</taxon>
        <taxon>Sphingobium</taxon>
    </lineage>
</organism>